<sequence length="52" mass="6178">MDRHQRRQAYSQGKIREWAQSGQPVSAWCAEHGVSPGCFYLWRRRLQECNGR</sequence>
<dbReference type="RefSeq" id="WP_198659917.1">
    <property type="nucleotide sequence ID" value="NZ_CP059488.1"/>
</dbReference>
<dbReference type="Pfam" id="PF01527">
    <property type="entry name" value="HTH_Tnp_1"/>
    <property type="match status" value="1"/>
</dbReference>
<dbReference type="NCBIfam" id="NF047593">
    <property type="entry name" value="IS66_ISAeme5_TnpA"/>
    <property type="match status" value="1"/>
</dbReference>
<reference evidence="1 2" key="1">
    <citation type="submission" date="2020-07" db="EMBL/GenBank/DDBJ databases">
        <title>Complete genome sequence analysis of Acidithiobacillus ferrivorans XJFY6S-08 reveals extreme environmental adaptation to alpine acid mine drainage.</title>
        <authorList>
            <person name="Yan L."/>
            <person name="Ni Y."/>
        </authorList>
    </citation>
    <scope>NUCLEOTIDE SEQUENCE [LARGE SCALE GENOMIC DNA]</scope>
    <source>
        <strain evidence="1 2">XJFY6S-08</strain>
    </source>
</reference>
<gene>
    <name evidence="1" type="ORF">H2515_09055</name>
</gene>
<evidence type="ECO:0000313" key="1">
    <source>
        <dbReference type="EMBL" id="QQD71616.1"/>
    </source>
</evidence>
<dbReference type="Proteomes" id="UP000595420">
    <property type="component" value="Chromosome"/>
</dbReference>
<name>A0A7T4WBL0_9PROT</name>
<evidence type="ECO:0000313" key="2">
    <source>
        <dbReference type="Proteomes" id="UP000595420"/>
    </source>
</evidence>
<protein>
    <submittedName>
        <fullName evidence="1">Transposase</fullName>
    </submittedName>
</protein>
<dbReference type="GO" id="GO:0004803">
    <property type="term" value="F:transposase activity"/>
    <property type="evidence" value="ECO:0007669"/>
    <property type="project" value="InterPro"/>
</dbReference>
<dbReference type="EMBL" id="CP059488">
    <property type="protein sequence ID" value="QQD71616.1"/>
    <property type="molecule type" value="Genomic_DNA"/>
</dbReference>
<accession>A0A7T4WBL0</accession>
<dbReference type="GO" id="GO:0006313">
    <property type="term" value="P:DNA transposition"/>
    <property type="evidence" value="ECO:0007669"/>
    <property type="project" value="InterPro"/>
</dbReference>
<dbReference type="GO" id="GO:0003677">
    <property type="term" value="F:DNA binding"/>
    <property type="evidence" value="ECO:0007669"/>
    <property type="project" value="InterPro"/>
</dbReference>
<dbReference type="InterPro" id="IPR002514">
    <property type="entry name" value="Transposase_8"/>
</dbReference>
<organism evidence="1 2">
    <name type="scientific">Acidithiobacillus ferrivorans</name>
    <dbReference type="NCBI Taxonomy" id="160808"/>
    <lineage>
        <taxon>Bacteria</taxon>
        <taxon>Pseudomonadati</taxon>
        <taxon>Pseudomonadota</taxon>
        <taxon>Acidithiobacillia</taxon>
        <taxon>Acidithiobacillales</taxon>
        <taxon>Acidithiobacillaceae</taxon>
        <taxon>Acidithiobacillus</taxon>
    </lineage>
</organism>
<dbReference type="AlphaFoldDB" id="A0A7T4WBL0"/>
<proteinExistence type="predicted"/>